<feature type="transmembrane region" description="Helical" evidence="1">
    <location>
        <begin position="101"/>
        <end position="119"/>
    </location>
</feature>
<name>A0AAW2GP75_9HYME</name>
<keyword evidence="1" id="KW-0472">Membrane</keyword>
<keyword evidence="1" id="KW-0812">Transmembrane</keyword>
<evidence type="ECO:0000313" key="2">
    <source>
        <dbReference type="EMBL" id="KAL0129105.1"/>
    </source>
</evidence>
<protein>
    <submittedName>
        <fullName evidence="2">Uncharacterized protein</fullName>
    </submittedName>
</protein>
<proteinExistence type="predicted"/>
<dbReference type="AlphaFoldDB" id="A0AAW2GP75"/>
<gene>
    <name evidence="2" type="ORF">PUN28_004060</name>
</gene>
<accession>A0AAW2GP75</accession>
<keyword evidence="3" id="KW-1185">Reference proteome</keyword>
<dbReference type="Proteomes" id="UP001430953">
    <property type="component" value="Unassembled WGS sequence"/>
</dbReference>
<sequence>MKICTSVCTRRDALLRRSGGVFLSLPFYSSRADRWISDVPEVIAAGASCTNNLRTRAVISLPLTRRVDTLRAARFWNSSYRRKYDQIRRIKLKEKKKKNNYFVRPRIFLDIALVIILIIY</sequence>
<comment type="caution">
    <text evidence="2">The sequence shown here is derived from an EMBL/GenBank/DDBJ whole genome shotgun (WGS) entry which is preliminary data.</text>
</comment>
<organism evidence="2 3">
    <name type="scientific">Cardiocondyla obscurior</name>
    <dbReference type="NCBI Taxonomy" id="286306"/>
    <lineage>
        <taxon>Eukaryota</taxon>
        <taxon>Metazoa</taxon>
        <taxon>Ecdysozoa</taxon>
        <taxon>Arthropoda</taxon>
        <taxon>Hexapoda</taxon>
        <taxon>Insecta</taxon>
        <taxon>Pterygota</taxon>
        <taxon>Neoptera</taxon>
        <taxon>Endopterygota</taxon>
        <taxon>Hymenoptera</taxon>
        <taxon>Apocrita</taxon>
        <taxon>Aculeata</taxon>
        <taxon>Formicoidea</taxon>
        <taxon>Formicidae</taxon>
        <taxon>Myrmicinae</taxon>
        <taxon>Cardiocondyla</taxon>
    </lineage>
</organism>
<evidence type="ECO:0000256" key="1">
    <source>
        <dbReference type="SAM" id="Phobius"/>
    </source>
</evidence>
<reference evidence="2 3" key="1">
    <citation type="submission" date="2023-03" db="EMBL/GenBank/DDBJ databases">
        <title>High recombination rates correlate with genetic variation in Cardiocondyla obscurior ants.</title>
        <authorList>
            <person name="Errbii M."/>
        </authorList>
    </citation>
    <scope>NUCLEOTIDE SEQUENCE [LARGE SCALE GENOMIC DNA]</scope>
    <source>
        <strain evidence="2">Alpha-2009</strain>
        <tissue evidence="2">Whole body</tissue>
    </source>
</reference>
<evidence type="ECO:0000313" key="3">
    <source>
        <dbReference type="Proteomes" id="UP001430953"/>
    </source>
</evidence>
<keyword evidence="1" id="KW-1133">Transmembrane helix</keyword>
<dbReference type="EMBL" id="JADYXP020000003">
    <property type="protein sequence ID" value="KAL0129105.1"/>
    <property type="molecule type" value="Genomic_DNA"/>
</dbReference>